<feature type="transmembrane region" description="Helical" evidence="6">
    <location>
        <begin position="88"/>
        <end position="114"/>
    </location>
</feature>
<reference evidence="8 9" key="1">
    <citation type="journal article" date="2016" name="PLoS Pathog.">
        <title>Biosynthesis of antibiotic leucinostatins in bio-control fungus Purpureocillium lilacinum and their inhibition on phytophthora revealed by genome mining.</title>
        <authorList>
            <person name="Wang G."/>
            <person name="Liu Z."/>
            <person name="Lin R."/>
            <person name="Li E."/>
            <person name="Mao Z."/>
            <person name="Ling J."/>
            <person name="Yang Y."/>
            <person name="Yin W.B."/>
            <person name="Xie B."/>
        </authorList>
    </citation>
    <scope>NUCLEOTIDE SEQUENCE [LARGE SCALE GENOMIC DNA]</scope>
    <source>
        <strain evidence="8">170</strain>
    </source>
</reference>
<dbReference type="Proteomes" id="UP000078397">
    <property type="component" value="Unassembled WGS sequence"/>
</dbReference>
<comment type="subcellular location">
    <subcellularLocation>
        <location evidence="1">Membrane</location>
        <topology evidence="1">Multi-pass membrane protein</topology>
    </subcellularLocation>
</comment>
<feature type="transmembrane region" description="Helical" evidence="6">
    <location>
        <begin position="201"/>
        <end position="221"/>
    </location>
</feature>
<feature type="transmembrane region" description="Helical" evidence="6">
    <location>
        <begin position="169"/>
        <end position="189"/>
    </location>
</feature>
<dbReference type="GeneID" id="28856572"/>
<feature type="transmembrane region" description="Helical" evidence="6">
    <location>
        <begin position="233"/>
        <end position="254"/>
    </location>
</feature>
<sequence length="327" mass="35725">MVQVRGEGVQLLWVTISLLALSTLVVVTRLGVRKWRKRLGMDDWLMCLGLLLYAVTASLVIVCCFYGAGQYSKDLTETDIHRGIKIYYIAEFIYAASIVPIKTSICVALLHIVYAYRWCALAVWGVMITVAFTSIVFIIAIANLCHPITALWGETKGVCHPQLNSSISFYFSAVSIASDFTLATLPGVLLWNMQMKRRVKFFVAIMLSLGAFASCATIIRLRLLTLYDNPAEFMYSAGAIGLWSMVEEGIGIIAGSMPALRPLLDLPVFRRGSTNGSDSQQACIHGKSYMPGISNQGSGKLVQVHSHSADVTMCSSVGDGSSRDDVT</sequence>
<feature type="transmembrane region" description="Helical" evidence="6">
    <location>
        <begin position="12"/>
        <end position="32"/>
    </location>
</feature>
<feature type="domain" description="Rhodopsin" evidence="7">
    <location>
        <begin position="29"/>
        <end position="264"/>
    </location>
</feature>
<keyword evidence="4 6" id="KW-0472">Membrane</keyword>
<dbReference type="EMBL" id="LSBJ02000009">
    <property type="protein sequence ID" value="OAQ60297.1"/>
    <property type="molecule type" value="Genomic_DNA"/>
</dbReference>
<dbReference type="PANTHER" id="PTHR33048">
    <property type="entry name" value="PTH11-LIKE INTEGRAL MEMBRANE PROTEIN (AFU_ORTHOLOGUE AFUA_5G11245)"/>
    <property type="match status" value="1"/>
</dbReference>
<dbReference type="OrthoDB" id="3923077at2759"/>
<protein>
    <submittedName>
        <fullName evidence="8">Cation-transporting atpase 4 protein</fullName>
    </submittedName>
</protein>
<dbReference type="STRING" id="1380566.A0A179F4E0"/>
<dbReference type="RefSeq" id="XP_018138207.1">
    <property type="nucleotide sequence ID" value="XM_018292578.1"/>
</dbReference>
<gene>
    <name evidence="8" type="ORF">VFPPC_14810</name>
</gene>
<organism evidence="8 9">
    <name type="scientific">Pochonia chlamydosporia 170</name>
    <dbReference type="NCBI Taxonomy" id="1380566"/>
    <lineage>
        <taxon>Eukaryota</taxon>
        <taxon>Fungi</taxon>
        <taxon>Dikarya</taxon>
        <taxon>Ascomycota</taxon>
        <taxon>Pezizomycotina</taxon>
        <taxon>Sordariomycetes</taxon>
        <taxon>Hypocreomycetidae</taxon>
        <taxon>Hypocreales</taxon>
        <taxon>Clavicipitaceae</taxon>
        <taxon>Pochonia</taxon>
    </lineage>
</organism>
<evidence type="ECO:0000313" key="9">
    <source>
        <dbReference type="Proteomes" id="UP000078397"/>
    </source>
</evidence>
<accession>A0A179F4E0</accession>
<feature type="transmembrane region" description="Helical" evidence="6">
    <location>
        <begin position="121"/>
        <end position="149"/>
    </location>
</feature>
<evidence type="ECO:0000256" key="5">
    <source>
        <dbReference type="ARBA" id="ARBA00038359"/>
    </source>
</evidence>
<name>A0A179F4E0_METCM</name>
<evidence type="ECO:0000256" key="4">
    <source>
        <dbReference type="ARBA" id="ARBA00023136"/>
    </source>
</evidence>
<dbReference type="Pfam" id="PF20684">
    <property type="entry name" value="Fung_rhodopsin"/>
    <property type="match status" value="1"/>
</dbReference>
<dbReference type="AlphaFoldDB" id="A0A179F4E0"/>
<evidence type="ECO:0000256" key="6">
    <source>
        <dbReference type="SAM" id="Phobius"/>
    </source>
</evidence>
<keyword evidence="9" id="KW-1185">Reference proteome</keyword>
<dbReference type="PANTHER" id="PTHR33048:SF21">
    <property type="entry name" value="INTEGRAL MEMBRANE PROTEIN"/>
    <property type="match status" value="1"/>
</dbReference>
<dbReference type="KEGG" id="pchm:VFPPC_14810"/>
<keyword evidence="2 6" id="KW-0812">Transmembrane</keyword>
<dbReference type="InterPro" id="IPR049326">
    <property type="entry name" value="Rhodopsin_dom_fungi"/>
</dbReference>
<keyword evidence="3 6" id="KW-1133">Transmembrane helix</keyword>
<comment type="similarity">
    <text evidence="5">Belongs to the SAT4 family.</text>
</comment>
<evidence type="ECO:0000256" key="3">
    <source>
        <dbReference type="ARBA" id="ARBA00022989"/>
    </source>
</evidence>
<evidence type="ECO:0000313" key="8">
    <source>
        <dbReference type="EMBL" id="OAQ60297.1"/>
    </source>
</evidence>
<proteinExistence type="inferred from homology"/>
<feature type="transmembrane region" description="Helical" evidence="6">
    <location>
        <begin position="44"/>
        <end position="68"/>
    </location>
</feature>
<evidence type="ECO:0000256" key="2">
    <source>
        <dbReference type="ARBA" id="ARBA00022692"/>
    </source>
</evidence>
<evidence type="ECO:0000259" key="7">
    <source>
        <dbReference type="Pfam" id="PF20684"/>
    </source>
</evidence>
<comment type="caution">
    <text evidence="8">The sequence shown here is derived from an EMBL/GenBank/DDBJ whole genome shotgun (WGS) entry which is preliminary data.</text>
</comment>
<dbReference type="InterPro" id="IPR052337">
    <property type="entry name" value="SAT4-like"/>
</dbReference>
<dbReference type="GO" id="GO:0016020">
    <property type="term" value="C:membrane"/>
    <property type="evidence" value="ECO:0007669"/>
    <property type="project" value="UniProtKB-SubCell"/>
</dbReference>
<evidence type="ECO:0000256" key="1">
    <source>
        <dbReference type="ARBA" id="ARBA00004141"/>
    </source>
</evidence>